<dbReference type="Proteomes" id="UP000321223">
    <property type="component" value="Unassembled WGS sequence"/>
</dbReference>
<accession>A0A510PQ65</accession>
<feature type="non-terminal residue" evidence="1">
    <location>
        <position position="40"/>
    </location>
</feature>
<comment type="caution">
    <text evidence="1">The sequence shown here is derived from an EMBL/GenBank/DDBJ whole genome shotgun (WGS) entry which is preliminary data.</text>
</comment>
<protein>
    <submittedName>
        <fullName evidence="1">Uncharacterized protein</fullName>
    </submittedName>
</protein>
<name>A0A510PQ65_MICAE</name>
<organism evidence="1 2">
    <name type="scientific">Microcystis aeruginosa 11-30S32</name>
    <dbReference type="NCBI Taxonomy" id="2358142"/>
    <lineage>
        <taxon>Bacteria</taxon>
        <taxon>Bacillati</taxon>
        <taxon>Cyanobacteriota</taxon>
        <taxon>Cyanophyceae</taxon>
        <taxon>Oscillatoriophycideae</taxon>
        <taxon>Chroococcales</taxon>
        <taxon>Microcystaceae</taxon>
        <taxon>Microcystis</taxon>
    </lineage>
</organism>
<sequence>MARLLPRLVADTSSLQASMLRGGQTIVEFTVSNQGEIASG</sequence>
<dbReference type="AlphaFoldDB" id="A0A510PQ65"/>
<evidence type="ECO:0000313" key="2">
    <source>
        <dbReference type="Proteomes" id="UP000321223"/>
    </source>
</evidence>
<evidence type="ECO:0000313" key="1">
    <source>
        <dbReference type="EMBL" id="GCA95954.1"/>
    </source>
</evidence>
<proteinExistence type="predicted"/>
<gene>
    <name evidence="1" type="ORF">MAE30S32_46060</name>
</gene>
<reference evidence="1 2" key="1">
    <citation type="journal article" date="2019" name="Appl. Environ. Microbiol.">
        <title>Co-occurrence of broad and narrow host-range viruses infecting the toxic bloom-forming cyanobacterium Microcystis aeruginosa.</title>
        <authorList>
            <person name="Morimoto D."/>
            <person name="Tominaga K."/>
            <person name="Nishimura Y."/>
            <person name="Yoshida N."/>
            <person name="Kimura S."/>
            <person name="Sako Y."/>
            <person name="Yoshida T."/>
        </authorList>
    </citation>
    <scope>NUCLEOTIDE SEQUENCE [LARGE SCALE GENOMIC DNA]</scope>
    <source>
        <strain evidence="1 2">11-30S32</strain>
    </source>
</reference>
<dbReference type="EMBL" id="BHVU01000534">
    <property type="protein sequence ID" value="GCA95954.1"/>
    <property type="molecule type" value="Genomic_DNA"/>
</dbReference>